<dbReference type="InterPro" id="IPR001926">
    <property type="entry name" value="TrpB-like_PALP"/>
</dbReference>
<dbReference type="Gene3D" id="3.40.50.1100">
    <property type="match status" value="2"/>
</dbReference>
<dbReference type="EMBL" id="CP048836">
    <property type="protein sequence ID" value="QID18825.1"/>
    <property type="molecule type" value="Genomic_DNA"/>
</dbReference>
<dbReference type="PANTHER" id="PTHR48078:SF6">
    <property type="entry name" value="L-THREONINE DEHYDRATASE CATABOLIC TDCB"/>
    <property type="match status" value="1"/>
</dbReference>
<dbReference type="GO" id="GO:0006565">
    <property type="term" value="P:L-serine catabolic process"/>
    <property type="evidence" value="ECO:0007669"/>
    <property type="project" value="TreeGrafter"/>
</dbReference>
<comment type="function">
    <text evidence="7">Catalyzes the anaerobic formation of alpha-ketobutyrate and ammonia from threonine in a two-step reaction. The first step involved a dehydration of threonine and a production of enamine intermediates (aminocrotonate), which tautomerizes to its imine form (iminobutyrate). Both intermediates are unstable and short-lived. The second step is the nonenzymatic hydrolysis of the enamine/imine intermediates to form 2-ketobutyrate and free ammonia. In the low water environment of the cell, the second step is accelerated by RidA. TdcB also dehydrates serine to yield pyruvate via analogous enamine/imine intermediates.</text>
</comment>
<dbReference type="GO" id="GO:0003941">
    <property type="term" value="F:L-serine ammonia-lyase activity"/>
    <property type="evidence" value="ECO:0007669"/>
    <property type="project" value="UniProtKB-EC"/>
</dbReference>
<dbReference type="AlphaFoldDB" id="A0A6C1B7N0"/>
<dbReference type="GO" id="GO:0009097">
    <property type="term" value="P:isoleucine biosynthetic process"/>
    <property type="evidence" value="ECO:0007669"/>
    <property type="project" value="TreeGrafter"/>
</dbReference>
<dbReference type="PROSITE" id="PS00165">
    <property type="entry name" value="DEHYDRATASE_SER_THR"/>
    <property type="match status" value="1"/>
</dbReference>
<evidence type="ECO:0000313" key="12">
    <source>
        <dbReference type="Proteomes" id="UP000501991"/>
    </source>
</evidence>
<dbReference type="KEGG" id="azq:G3580_15070"/>
<evidence type="ECO:0000256" key="6">
    <source>
        <dbReference type="ARBA" id="ARBA00023239"/>
    </source>
</evidence>
<evidence type="ECO:0000256" key="9">
    <source>
        <dbReference type="ARBA" id="ARBA00049406"/>
    </source>
</evidence>
<dbReference type="GO" id="GO:0004794">
    <property type="term" value="F:threonine deaminase activity"/>
    <property type="evidence" value="ECO:0007669"/>
    <property type="project" value="UniProtKB-EC"/>
</dbReference>
<evidence type="ECO:0000256" key="2">
    <source>
        <dbReference type="ARBA" id="ARBA00010869"/>
    </source>
</evidence>
<reference evidence="11 12" key="1">
    <citation type="submission" date="2020-02" db="EMBL/GenBank/DDBJ databases">
        <title>Nitrogenibacter mangrovi gen. nov., sp. nov. isolated from mangrove sediment, a denitrifying betaproteobacterium.</title>
        <authorList>
            <person name="Liao H."/>
            <person name="Tian Y."/>
        </authorList>
    </citation>
    <scope>NUCLEOTIDE SEQUENCE [LARGE SCALE GENOMIC DNA]</scope>
    <source>
        <strain evidence="11 12">M9-3-2</strain>
    </source>
</reference>
<evidence type="ECO:0000256" key="3">
    <source>
        <dbReference type="ARBA" id="ARBA00012093"/>
    </source>
</evidence>
<dbReference type="SUPFAM" id="SSF53686">
    <property type="entry name" value="Tryptophan synthase beta subunit-like PLP-dependent enzymes"/>
    <property type="match status" value="1"/>
</dbReference>
<dbReference type="GO" id="GO:0030170">
    <property type="term" value="F:pyridoxal phosphate binding"/>
    <property type="evidence" value="ECO:0007669"/>
    <property type="project" value="InterPro"/>
</dbReference>
<dbReference type="EC" id="4.3.1.17" evidence="3"/>
<dbReference type="CDD" id="cd01562">
    <property type="entry name" value="Thr-dehyd"/>
    <property type="match status" value="1"/>
</dbReference>
<dbReference type="FunFam" id="3.40.50.1100:FF:000041">
    <property type="entry name" value="Threonine ammonia-lyase, variant"/>
    <property type="match status" value="1"/>
</dbReference>
<dbReference type="PANTHER" id="PTHR48078">
    <property type="entry name" value="THREONINE DEHYDRATASE, MITOCHONDRIAL-RELATED"/>
    <property type="match status" value="1"/>
</dbReference>
<name>A0A6C1B7N0_9RHOO</name>
<gene>
    <name evidence="11" type="ORF">G3580_15070</name>
</gene>
<dbReference type="GO" id="GO:0006567">
    <property type="term" value="P:L-threonine catabolic process"/>
    <property type="evidence" value="ECO:0007669"/>
    <property type="project" value="InterPro"/>
</dbReference>
<dbReference type="InterPro" id="IPR000634">
    <property type="entry name" value="Ser/Thr_deHydtase_PyrdxlP-BS"/>
</dbReference>
<comment type="cofactor">
    <cofactor evidence="1">
        <name>pyridoxal 5'-phosphate</name>
        <dbReference type="ChEBI" id="CHEBI:597326"/>
    </cofactor>
</comment>
<evidence type="ECO:0000256" key="7">
    <source>
        <dbReference type="ARBA" id="ARBA00025594"/>
    </source>
</evidence>
<sequence>MTARAACSLPLDLSALHDARARMGEAVIRTAQWTNEPLSQDLGVHLQLKLENLQRTGSFKIRGATHKIARLLAAGAPPPGVIAASAGNHAQGVARAGMLAGLPVTVVMPANAPLTKIESCRRLGARIVLEGETLEAATKMARRMADESGYVFLHPYDDWDVIAGQASCGLEMLEDAPDMTVAVVPLGGGGLISGIALALKLQHPAIRIVGVQTETVAPYRHFLLDGGLEPVPAGAHTIADGIKVKRPGELTRQVIAAHVDQIVTVDDNAIAEAIVTLLERTRTIGEGAGVVGLAALMQGRIALAPDDRVVCVISGGNIDMALVGRSIDYGLASSGRLMSVAVTISDAPGHLLRLIREVAALGMNIRHVEHRRGELHVPVGMTEVILQMETRDLDHQHELLQHLAEQGLRVRNLLA</sequence>
<evidence type="ECO:0000259" key="10">
    <source>
        <dbReference type="PROSITE" id="PS51671"/>
    </source>
</evidence>
<dbReference type="Pfam" id="PF00291">
    <property type="entry name" value="PALP"/>
    <property type="match status" value="1"/>
</dbReference>
<evidence type="ECO:0000256" key="5">
    <source>
        <dbReference type="ARBA" id="ARBA00022898"/>
    </source>
</evidence>
<dbReference type="InterPro" id="IPR005789">
    <property type="entry name" value="Thr_deHydtase_catblc"/>
</dbReference>
<keyword evidence="5" id="KW-0663">Pyridoxal phosphate</keyword>
<organism evidence="11 12">
    <name type="scientific">Nitrogeniibacter mangrovi</name>
    <dbReference type="NCBI Taxonomy" id="2016596"/>
    <lineage>
        <taxon>Bacteria</taxon>
        <taxon>Pseudomonadati</taxon>
        <taxon>Pseudomonadota</taxon>
        <taxon>Betaproteobacteria</taxon>
        <taxon>Rhodocyclales</taxon>
        <taxon>Zoogloeaceae</taxon>
        <taxon>Nitrogeniibacter</taxon>
    </lineage>
</organism>
<comment type="catalytic activity">
    <reaction evidence="9">
        <text>L-serine = pyruvate + NH4(+)</text>
        <dbReference type="Rhea" id="RHEA:19169"/>
        <dbReference type="ChEBI" id="CHEBI:15361"/>
        <dbReference type="ChEBI" id="CHEBI:28938"/>
        <dbReference type="ChEBI" id="CHEBI:33384"/>
        <dbReference type="EC" id="4.3.1.17"/>
    </reaction>
</comment>
<dbReference type="RefSeq" id="WP_173766860.1">
    <property type="nucleotide sequence ID" value="NZ_CP048836.1"/>
</dbReference>
<dbReference type="Proteomes" id="UP000501991">
    <property type="component" value="Chromosome"/>
</dbReference>
<dbReference type="InterPro" id="IPR050147">
    <property type="entry name" value="Ser/Thr_Dehydratase"/>
</dbReference>
<evidence type="ECO:0000256" key="1">
    <source>
        <dbReference type="ARBA" id="ARBA00001933"/>
    </source>
</evidence>
<dbReference type="InterPro" id="IPR002912">
    <property type="entry name" value="ACT_dom"/>
</dbReference>
<proteinExistence type="inferred from homology"/>
<dbReference type="CDD" id="cd04886">
    <property type="entry name" value="ACT_ThrD-II-like"/>
    <property type="match status" value="1"/>
</dbReference>
<protein>
    <recommendedName>
        <fullName evidence="8">L-serine dehydratase</fullName>
        <ecNumber evidence="3">4.3.1.17</ecNumber>
        <ecNumber evidence="4">4.3.1.19</ecNumber>
    </recommendedName>
</protein>
<feature type="domain" description="ACT" evidence="10">
    <location>
        <begin position="339"/>
        <end position="415"/>
    </location>
</feature>
<dbReference type="PROSITE" id="PS51671">
    <property type="entry name" value="ACT"/>
    <property type="match status" value="1"/>
</dbReference>
<dbReference type="InterPro" id="IPR044561">
    <property type="entry name" value="ACT_ThrD-II-like"/>
</dbReference>
<keyword evidence="6 11" id="KW-0456">Lyase</keyword>
<comment type="similarity">
    <text evidence="2">Belongs to the serine/threonine dehydratase family.</text>
</comment>
<dbReference type="InterPro" id="IPR036052">
    <property type="entry name" value="TrpB-like_PALP_sf"/>
</dbReference>
<dbReference type="NCBIfam" id="TIGR01127">
    <property type="entry name" value="ilvA_1Cterm"/>
    <property type="match status" value="1"/>
</dbReference>
<evidence type="ECO:0000256" key="8">
    <source>
        <dbReference type="ARBA" id="ARBA00031418"/>
    </source>
</evidence>
<keyword evidence="12" id="KW-1185">Reference proteome</keyword>
<evidence type="ECO:0000256" key="4">
    <source>
        <dbReference type="ARBA" id="ARBA00012096"/>
    </source>
</evidence>
<dbReference type="EC" id="4.3.1.19" evidence="4"/>
<evidence type="ECO:0000313" key="11">
    <source>
        <dbReference type="EMBL" id="QID18825.1"/>
    </source>
</evidence>
<accession>A0A6C1B7N0</accession>